<dbReference type="AlphaFoldDB" id="A0A699RXM0"/>
<dbReference type="EMBL" id="BKCJ011123116">
    <property type="protein sequence ID" value="GFC89857.1"/>
    <property type="molecule type" value="Genomic_DNA"/>
</dbReference>
<name>A0A699RXM0_TANCI</name>
<gene>
    <name evidence="2" type="ORF">Tci_861827</name>
</gene>
<evidence type="ECO:0000313" key="2">
    <source>
        <dbReference type="EMBL" id="GFC89857.1"/>
    </source>
</evidence>
<organism evidence="2">
    <name type="scientific">Tanacetum cinerariifolium</name>
    <name type="common">Dalmatian daisy</name>
    <name type="synonym">Chrysanthemum cinerariifolium</name>
    <dbReference type="NCBI Taxonomy" id="118510"/>
    <lineage>
        <taxon>Eukaryota</taxon>
        <taxon>Viridiplantae</taxon>
        <taxon>Streptophyta</taxon>
        <taxon>Embryophyta</taxon>
        <taxon>Tracheophyta</taxon>
        <taxon>Spermatophyta</taxon>
        <taxon>Magnoliopsida</taxon>
        <taxon>eudicotyledons</taxon>
        <taxon>Gunneridae</taxon>
        <taxon>Pentapetalae</taxon>
        <taxon>asterids</taxon>
        <taxon>campanulids</taxon>
        <taxon>Asterales</taxon>
        <taxon>Asteraceae</taxon>
        <taxon>Asteroideae</taxon>
        <taxon>Anthemideae</taxon>
        <taxon>Anthemidinae</taxon>
        <taxon>Tanacetum</taxon>
    </lineage>
</organism>
<comment type="caution">
    <text evidence="2">The sequence shown here is derived from an EMBL/GenBank/DDBJ whole genome shotgun (WGS) entry which is preliminary data.</text>
</comment>
<proteinExistence type="predicted"/>
<feature type="compositionally biased region" description="Basic residues" evidence="1">
    <location>
        <begin position="27"/>
        <end position="39"/>
    </location>
</feature>
<protein>
    <submittedName>
        <fullName evidence="2">Uncharacterized protein</fullName>
    </submittedName>
</protein>
<sequence length="59" mass="7156">GVTYDEEREMEPRPEQNRETTPPLRMRSPRVRSTPRKKREWPSSTILFDLRIRRPSAFD</sequence>
<feature type="region of interest" description="Disordered" evidence="1">
    <location>
        <begin position="1"/>
        <end position="42"/>
    </location>
</feature>
<feature type="non-terminal residue" evidence="2">
    <location>
        <position position="1"/>
    </location>
</feature>
<accession>A0A699RXM0</accession>
<reference evidence="2" key="1">
    <citation type="journal article" date="2019" name="Sci. Rep.">
        <title>Draft genome of Tanacetum cinerariifolium, the natural source of mosquito coil.</title>
        <authorList>
            <person name="Yamashiro T."/>
            <person name="Shiraishi A."/>
            <person name="Satake H."/>
            <person name="Nakayama K."/>
        </authorList>
    </citation>
    <scope>NUCLEOTIDE SEQUENCE</scope>
</reference>
<evidence type="ECO:0000256" key="1">
    <source>
        <dbReference type="SAM" id="MobiDB-lite"/>
    </source>
</evidence>